<dbReference type="AlphaFoldDB" id="A0A4Z1E5Y1"/>
<name>A0A4Z1E5Y1_9MICO</name>
<dbReference type="Gene3D" id="1.10.287.1060">
    <property type="entry name" value="ESAT-6-like"/>
    <property type="match status" value="1"/>
</dbReference>
<keyword evidence="2" id="KW-1185">Reference proteome</keyword>
<gene>
    <name evidence="1" type="ORF">SERN_1131</name>
</gene>
<dbReference type="Proteomes" id="UP000297318">
    <property type="component" value="Unassembled WGS sequence"/>
</dbReference>
<dbReference type="OrthoDB" id="9852635at2"/>
<organism evidence="1 2">
    <name type="scientific">Serinibacter arcticus</name>
    <dbReference type="NCBI Taxonomy" id="1655435"/>
    <lineage>
        <taxon>Bacteria</taxon>
        <taxon>Bacillati</taxon>
        <taxon>Actinomycetota</taxon>
        <taxon>Actinomycetes</taxon>
        <taxon>Micrococcales</taxon>
        <taxon>Beutenbergiaceae</taxon>
        <taxon>Serinibacter</taxon>
    </lineage>
</organism>
<sequence>MSFEVTPAELQGAAGTWEDYGETLGSANAHLGTAQDSTAAMGSRVQAAADAFLTQWKTTVADAATAAASNSVALSGAAEAYDAIDAEQGAELQRLMPWAG</sequence>
<evidence type="ECO:0000313" key="2">
    <source>
        <dbReference type="Proteomes" id="UP000297318"/>
    </source>
</evidence>
<protein>
    <submittedName>
        <fullName evidence="1">Uncharacterized protein</fullName>
    </submittedName>
</protein>
<comment type="caution">
    <text evidence="1">The sequence shown here is derived from an EMBL/GenBank/DDBJ whole genome shotgun (WGS) entry which is preliminary data.</text>
</comment>
<dbReference type="RefSeq" id="WP_135849182.1">
    <property type="nucleotide sequence ID" value="NZ_RHPJ01000002.1"/>
</dbReference>
<dbReference type="EMBL" id="RHPJ01000002">
    <property type="protein sequence ID" value="TGO05127.1"/>
    <property type="molecule type" value="Genomic_DNA"/>
</dbReference>
<proteinExistence type="predicted"/>
<accession>A0A4Z1E5Y1</accession>
<evidence type="ECO:0000313" key="1">
    <source>
        <dbReference type="EMBL" id="TGO05127.1"/>
    </source>
</evidence>
<reference evidence="1 2" key="1">
    <citation type="submission" date="2018-11" db="EMBL/GenBank/DDBJ databases">
        <title>Complete genome sequencing of the Actinobacteria Serinibacter sp. K3-2.</title>
        <authorList>
            <person name="Rakitin A.L."/>
            <person name="Beletsky A.V."/>
            <person name="Mardanov A.V."/>
            <person name="Ravin N.V."/>
            <person name="Gromova A.S."/>
            <person name="Filippova S.N."/>
            <person name="Gal'Chenko V.F."/>
        </authorList>
    </citation>
    <scope>NUCLEOTIDE SEQUENCE [LARGE SCALE GENOMIC DNA]</scope>
    <source>
        <strain evidence="1 2">K3-2</strain>
    </source>
</reference>